<comment type="subcellular location">
    <subcellularLocation>
        <location evidence="1">Secreted</location>
    </subcellularLocation>
</comment>
<organism evidence="3">
    <name type="scientific">Medioppia subpectinata</name>
    <dbReference type="NCBI Taxonomy" id="1979941"/>
    <lineage>
        <taxon>Eukaryota</taxon>
        <taxon>Metazoa</taxon>
        <taxon>Ecdysozoa</taxon>
        <taxon>Arthropoda</taxon>
        <taxon>Chelicerata</taxon>
        <taxon>Arachnida</taxon>
        <taxon>Acari</taxon>
        <taxon>Acariformes</taxon>
        <taxon>Sarcoptiformes</taxon>
        <taxon>Oribatida</taxon>
        <taxon>Brachypylina</taxon>
        <taxon>Oppioidea</taxon>
        <taxon>Oppiidae</taxon>
        <taxon>Medioppia</taxon>
    </lineage>
</organism>
<dbReference type="EMBL" id="CAJPIZ010010500">
    <property type="protein sequence ID" value="CAG2112580.1"/>
    <property type="molecule type" value="Genomic_DNA"/>
</dbReference>
<protein>
    <submittedName>
        <fullName evidence="3">Uncharacterized protein</fullName>
    </submittedName>
</protein>
<dbReference type="PANTHER" id="PTHR41146">
    <property type="entry name" value="DIURETIC HORMONE CLASS 2"/>
    <property type="match status" value="1"/>
</dbReference>
<dbReference type="Proteomes" id="UP000759131">
    <property type="component" value="Unassembled WGS sequence"/>
</dbReference>
<keyword evidence="4" id="KW-1185">Reference proteome</keyword>
<evidence type="ECO:0000256" key="2">
    <source>
        <dbReference type="ARBA" id="ARBA00022525"/>
    </source>
</evidence>
<dbReference type="EMBL" id="OC865075">
    <property type="protein sequence ID" value="CAD7632150.1"/>
    <property type="molecule type" value="Genomic_DNA"/>
</dbReference>
<accession>A0A7R9KZJ7</accession>
<dbReference type="InterPro" id="IPR034439">
    <property type="entry name" value="DH2-like"/>
</dbReference>
<name>A0A7R9KZJ7_9ACAR</name>
<dbReference type="GO" id="GO:0007589">
    <property type="term" value="P:body fluid secretion"/>
    <property type="evidence" value="ECO:0007669"/>
    <property type="project" value="InterPro"/>
</dbReference>
<gene>
    <name evidence="3" type="ORF">OSB1V03_LOCUS12555</name>
</gene>
<evidence type="ECO:0000313" key="3">
    <source>
        <dbReference type="EMBL" id="CAD7632150.1"/>
    </source>
</evidence>
<dbReference type="PANTHER" id="PTHR41146:SF1">
    <property type="entry name" value="DIURETIC HORMONE CLASS 2"/>
    <property type="match status" value="1"/>
</dbReference>
<dbReference type="GO" id="GO:0005615">
    <property type="term" value="C:extracellular space"/>
    <property type="evidence" value="ECO:0007669"/>
    <property type="project" value="TreeGrafter"/>
</dbReference>
<dbReference type="GO" id="GO:0008613">
    <property type="term" value="F:diuretic hormone activity"/>
    <property type="evidence" value="ECO:0007669"/>
    <property type="project" value="InterPro"/>
</dbReference>
<dbReference type="OrthoDB" id="6495587at2759"/>
<evidence type="ECO:0000256" key="1">
    <source>
        <dbReference type="ARBA" id="ARBA00004613"/>
    </source>
</evidence>
<dbReference type="AlphaFoldDB" id="A0A7R9KZJ7"/>
<evidence type="ECO:0000313" key="4">
    <source>
        <dbReference type="Proteomes" id="UP000759131"/>
    </source>
</evidence>
<proteinExistence type="predicted"/>
<keyword evidence="2" id="KW-0964">Secreted</keyword>
<sequence length="84" mass="9583">MYLINRRHVDSPKEENVFQVLRLLRKSNLDDNEVQQILDEKRIGFGLNRGYSGAQAAKHLLGLSAANLPTSPGRRRRRAVVLMN</sequence>
<reference evidence="3" key="1">
    <citation type="submission" date="2020-11" db="EMBL/GenBank/DDBJ databases">
        <authorList>
            <person name="Tran Van P."/>
        </authorList>
    </citation>
    <scope>NUCLEOTIDE SEQUENCE</scope>
</reference>
<dbReference type="GO" id="GO:0001664">
    <property type="term" value="F:G protein-coupled receptor binding"/>
    <property type="evidence" value="ECO:0007669"/>
    <property type="project" value="TreeGrafter"/>
</dbReference>